<dbReference type="InterPro" id="IPR011049">
    <property type="entry name" value="Serralysin-like_metalloprot_C"/>
</dbReference>
<feature type="domain" description="Cadherin" evidence="2">
    <location>
        <begin position="6278"/>
        <end position="6398"/>
    </location>
</feature>
<evidence type="ECO:0000259" key="1">
    <source>
        <dbReference type="PROSITE" id="PS50234"/>
    </source>
</evidence>
<dbReference type="PROSITE" id="PS50234">
    <property type="entry name" value="VWFA"/>
    <property type="match status" value="1"/>
</dbReference>
<dbReference type="SUPFAM" id="SSF51120">
    <property type="entry name" value="beta-Roll"/>
    <property type="match status" value="1"/>
</dbReference>
<feature type="domain" description="Cadherin" evidence="2">
    <location>
        <begin position="6012"/>
        <end position="6132"/>
    </location>
</feature>
<dbReference type="Pfam" id="PF00353">
    <property type="entry name" value="HemolysinCabind"/>
    <property type="match status" value="2"/>
</dbReference>
<dbReference type="InterPro" id="IPR018511">
    <property type="entry name" value="Hemolysin-typ_Ca-bd_CS"/>
</dbReference>
<dbReference type="NCBIfam" id="TIGR01965">
    <property type="entry name" value="VCBS_repeat"/>
    <property type="match status" value="27"/>
</dbReference>
<evidence type="ECO:0000313" key="4">
    <source>
        <dbReference type="Proteomes" id="UP000254603"/>
    </source>
</evidence>
<dbReference type="OrthoDB" id="8622300at2"/>
<feature type="domain" description="Cadherin" evidence="2">
    <location>
        <begin position="5746"/>
        <end position="5866"/>
    </location>
</feature>
<feature type="domain" description="Cadherin" evidence="2">
    <location>
        <begin position="1490"/>
        <end position="1610"/>
    </location>
</feature>
<dbReference type="SMART" id="SM00327">
    <property type="entry name" value="VWA"/>
    <property type="match status" value="1"/>
</dbReference>
<feature type="domain" description="Cadherin" evidence="2">
    <location>
        <begin position="3352"/>
        <end position="3472"/>
    </location>
</feature>
<dbReference type="InterPro" id="IPR010221">
    <property type="entry name" value="VCBS_dom"/>
</dbReference>
<evidence type="ECO:0000259" key="2">
    <source>
        <dbReference type="PROSITE" id="PS50268"/>
    </source>
</evidence>
<dbReference type="PRINTS" id="PR00313">
    <property type="entry name" value="CABNDNGRPT"/>
</dbReference>
<dbReference type="STRING" id="1122619.GCA_000373745_02368"/>
<feature type="domain" description="Cadherin" evidence="2">
    <location>
        <begin position="1224"/>
        <end position="1344"/>
    </location>
</feature>
<name>A0A378XGZ4_9BURK</name>
<dbReference type="GO" id="GO:0005509">
    <property type="term" value="F:calcium ion binding"/>
    <property type="evidence" value="ECO:0007669"/>
    <property type="project" value="InterPro"/>
</dbReference>
<dbReference type="CDD" id="cd00198">
    <property type="entry name" value="vWFA"/>
    <property type="match status" value="1"/>
</dbReference>
<feature type="domain" description="VWFA" evidence="1">
    <location>
        <begin position="7373"/>
        <end position="7574"/>
    </location>
</feature>
<feature type="domain" description="Cadherin" evidence="2">
    <location>
        <begin position="2554"/>
        <end position="2674"/>
    </location>
</feature>
<feature type="domain" description="Cadherin" evidence="2">
    <location>
        <begin position="2820"/>
        <end position="2940"/>
    </location>
</feature>
<feature type="domain" description="Cadherin" evidence="2">
    <location>
        <begin position="4150"/>
        <end position="4270"/>
    </location>
</feature>
<sequence length="7899" mass="813502">MTITITGANDAPVVSTNSVLNAAVSEEGLDDGIADGDGTPDTTDEATVTVTDGIKFTDVDNAADAFTIKFTAPTGSFTSGGKAITWDVSTDGVIVGTADGREIIRVAVGTVTEDGTVSNGFMADYTVTLSGPIDHPNKTIEDALDLAFGFVVHDGTADSAPQTLTVSVEDDSPVAEDDTATIAEDVTEVTGNVADNDAYGADGPGNVTAFNDDLTYGHLELNADGSYTYTLDNTNPAVQALNEDETLVDEYEYTITDADGDSHTATLTITITGANDVPVVSTNSVLNAAVSEEGLDDGIADGDGTPDTTDEATVTVTDGIKFTDVDNAADAFTIKFTAPTGSFTSGGKAITWDVSTDGVIVGTADGREIIRVAVGTVTEDGTVSNGFMADYTVTLSGPIDHPNKTIEDALDLAFGFVVHDGTADSAPQTLTVSVEDDSPVAEDDTATIAEDVTEVTGNVADNDAYGADGPGNVTAFNDDLTYGHLELNADGSYTYTLDNTNPAVQALNEDETLVDEYEYTITDADGDSHTATLTITITGANDVPVVSTNSVLNAAVSEEGLDDGIADGDGTPDTTDEATVTVTDGIKFTDVDNAADAFTIKFTAPTGSFTSGGKAITWDVSTDGVIVGTADGREIIRVAVGTVTEDGTVSNGFMADYTVTLSGPIDHPNKTIEDALDLAFGFVVHDGTADSAPQTLTVSVEDDSPVAEDDTATIAEDVTEVTGNVADNDAYGADGPGNVTAFNDDLTYGHLELNADGSYTYTLDNTNPAVQALNEDETLVDEYEYTITDADGDSHTATLTITITGANDVPVVSTNSVLNAAVSEEGLDDGIADGDGTPDTTDEATVTVTDGIKFTDVDNAADAFTIKFTAPTGSFTSGGKAITWDVSTDGVIVGTADGREIIRVAVGTVTEDGTVSNGFMADYTVTLSGPIDHPNKTIEDALDLAFGFVVHDGTADSAPQTLTVSVEDDSPVAEDDTATIAEDVTEVTGNVADNDAYGADGPGGVTAHTGDLTYGHLELNADGSYTYTLDNTNPAVQALNEDETLVDEYEYTITDADGDSHTATLTITITGANDVPVVSTNSVLNAAVSEEGLDDGIADGDGTPDTTDEATVTVTDGIKFTDVDNAADAFTIKFTAPTGSFTSGGKAITWDVSTDGVIVGTADGREIIRVAVGTVTEDGTVSNGFMADYTVTLSGPIDHPNKTIEDALDLAFGFVVHDGTADSAPQTLTVSVEDDSPVAEDDTATIAEDVTEVTGNVADNDAYGADGPGNVTAFNDDLTYGHLELNADGSYTYTLDNTNPAVQALNEDETLVDEYEYTITDADGDSHTATLTITITGANDVPVVSTNSVLNAAVSEEGLDDGIADGDGTPDTTDEATVTVTDGIKFTDVDNAADAFTIKFTAPTGSFTSGGKAITWDVSTDGVIVGTADGREIIRVAVGTVTEDGTVSNGFMADYTVTLSGPIDHPNKTIEDALDLAFGFVVHDGTADSAPQTLTVSVEDDSPVAEDDTATIAEDVTEVTGNVADNDAYGADGPGNVTAFNDDLTYGHLELNADGSYTYTLDNTNPAVQALNEDETLVDEYEYTITDADGDSHTATLTITITGANDVPVVSTNSVLNAAVSEEGLDDGIADGDGTPDTTDEATVTVTDGIKFTDVDNAADAFTIKFTAPTGSFTSGGKAITWDVSTDGVIVGTADGREIIRVAVGTVTEDGTVSNGFMADYTVTLSGPIDHPNKTIEDALDLAFGFVVHDGTADSAPQTLTVSVEDDSPVAEDDTATIAEDVTEVTGNVADNDAYGADGPGNVTAFNDDLTYGHLELNADGSYTYTLDNTNPAVQALNEDETLVDEYEYTITDADGDSHTATLTITITGANDVPVVSTNSVLNAAVSEEGLDDGIADGDGTPDTTDEATVTVTDGIKFTDVDNAADAFTIKFTAPTGSFTSGGKAITWDVSTDGVIVGTADGREIIRVAVGTVTEDGTVSNGFMADYTVTLSGPIDHPNKTIEDALDLAFGFVVHDGTADSAPQTLTVSVEDDSPVAEDDTATIAEDVTEVTGNVADNDAYGADGPGNVTAFNDDLTYGHLELNADGSYTYTLDNTNPAVQALNEDETLVDEYEYTITDADGDSHTATLTITITGANDVPVVSTNSVLNAAVSEEGLDDGIADGDGTPDTTDEATVTVTDGIKFTDVDNAADAFTIKFTAPTGSFTSGGKAITWDVSTDGVIVGTADGREIIRVAVGTVTEDGTVSNGFMADYTVTLSGPIDHPNKTIEDALDLAFGFVVHDGTADSAPQTLTVSVEDDSPMAEDDTATIAEDVTEVTGNVADNDAYGADGPGGVTAHTGDLTYGHLVLNADGSYTYTLDNTNPAVQALNAGDSLTDTYEYTITDADGDSHTATLTITITGANDAPVVSTNSVLNAAVSEEGLDDGIADGDGTPDTTDEATVTVTDGIKFTDVDNAADAFTIKFTAPTGSFTSGGKAITWDVSTDGVIVGTADGREIIRVAVGTVTEDGTVSNGFMADYTVTLSGPIDHPNKTIEDALDLAFGFVVHDGTADSAPQTLTVSVEDDSPVAEDDTATIAEDVTEVTGNVADNDAYGADGPGNVTAFNDDLTYGHLELNADGSYTYTLDNTNPAVQALNEDETLVDEYEYTITDADGDSHTATLTITITGANDVPVVSTNSVLNAAVSEEGLDDGIADGDGTPDTTDEATVTVTDGIKFTDVDNAADAFTIKFTAPTGSFTSGGKAITWDVSTDGVIVGTADGREIIRVAVGTVTEDGTVSNGFMADYTVTLSGPIDHPNKTIEDALDLAFGFVVHDGTADSAPQTLTVSVEDDSPVAEDDTATIAEDVTEVTGNVADNDAYGADGPGNVTAFNDDLTYGHLELNADGSYTYTLDNTNPAVQALNEDETLVDEYEYTITDADGDSHTATLTITITGANDVPVVSTNSVLNAAVSEEGLDDGIADGDGTPDTTDEATVTVTDGIKFTDVDNAADAFTIKFTAPTGSFTSGGKAITWDVSTDGVIVGTADGREIIRVAVGTVTEDGTVSNGFMADYTVTLSGPIDHPNKTIEDALDLAFGFVVHDGTADSAPQTLTVSVEDDSPVAEDDTATIAEDVTEVTGNVADNDAYGADGPGNVTAFNDDLTYGHLELNADGSYTYTLDNTNPAVQALNEDETLVDEYEYTITDADGDSHTATLTITITGANDVPVVSTNSVLNAAVSEEGLDDGIADGDGTPDTTDEATVTVTDGIKFTDVDNAADAFTIKFTAPTGSFTSGGKAITWDVSTDGVIVGTADGREIIRVAVGTVTEDGTVSNGFMADYTVTLSGPIDHPNKTIEDALDLAFGFVVHDGTADSAPQTLTVSVEDDSPVAEDDTATIAEDVTEVTGNVADNDAYGADGPGGVTAHTGDLTYGHLELNADGSYTYTLDNTNPAVQALNEDETLVDEYEYTITDADGDSHTATLTITITGANDVPVVSTNSVLNAAVSEEGLDDGIADGDGTPDTTDEATVTVTDGIKFTDVDNAADAFTIKFTAPTGSFTSGGKAITWDVSTDGVIVGTADGREIIRVAVGTVTEDGTVSNGFMADYTVTLSGPIDHPNKTIEDALDLAFGFVVHDGTADSAPQTLTVSVEDDSPVAEDDTATIAEDVTEVTGNVADNDAYGADGPGNVTAFNDDLTYGHLELNADGSYTYTLDNTNPAVQALNEDETLVDEYEYTITDADGDSHTATLTITITGANDVPVVSTNSVLNAAVSEEGLDDGIADGDGTPDTTDEATVTVTDGIKFTDVDNAADAFTIKFTAPTGSFTSGGKAITWDVSTDGVIVGTADGREIIRVAVGTVTEDGTVSNGFMADYTVTLSGPIDHPNKTIEDALDLAFGFVVHDGTADSAPQTLTVSVEDDSPVAEDDTATIAEDVTEVTGNVADNDAYGADGPGNVTAFNDDLTYGHLELNADGSYTYTLDNTNPAVQALNEDETLVDEYEYTITDADGDSHTATLTITITGANDVPVVSTNSVLNAAVSEEGLDDGIADGDGTPDTTDEATVTVTDGIKFTDVDNAADAFTIKFTAPTGSFTSGGKAITWDVSTDGVIVGTADGREIIRVAVGTVTEDGTVSNGFMADYTVTLSGPIDHPNKTIEDALDLAFGFVVHDGTADSAPQTLTVSVEDDSPVAEDDTATIAEDVTEVTGNVADNDAYGADGPGNVTAFNDDLTYGHLELNADGSYTYTLDNTNPAVQALNEDETLVDEYEYTITDADGDSHTATLTITITGANDVPVVSTNSVLNAAVSEEGLDDGIADGDGTPDTTDEATVTVTDGIKFTDVDNAADAFTIKFTAPTGSFTSGGKAITWDVSTDGVIVGTADGREIIRVAVGTVTEDGTVSNGFMADYTVTLSGPIDHPNKTIEDALDLAFGFVVHDGTADSAPQTLTVSVEDDSPVAEDDTATIAEDVTEVTGNVADNDAYGADGPGNVTAFNDDLTYGHLELNADGSYTYTLDNTNPAVQALNEDETLVDEYEYTITDADGDSHTATLTITITGANDVPVVSTNSVLNAAVSEEGLDDGIADGDGTPDTTDEATVTVTDGIKFTDVDNAADAFTIKFTAPTGSFTSGGKAITWDVSTDGVIVGTADGREIIRVAVGTVTEDGTVSNGFMADYTVTLSGPIDHPNKTIEDALDLAFGFVVHDGTADSAPQTLTVSVEDDSPMAEDDTATIAEDVTEVTGNVADNDAYGADGPGGVTAHTGDLTYGHLVLNADGSYTYTLDNTNPAVQALNAGDSLTDTYEYTITDADGDSHTATLTITITGANDAPVVSTNSVLNAAVSEEGLDDGIADGDGTPDTTDEATVTVTDGIKFTDVDNAADAFTIKFTAPTGSFTSGGKAITWDVSTDGVIVGTADGREIIRVAVGTVTEDGTVSNGFMADYTVTLSGPIDHPNKTIEDALDLAFGFVVHDGTADSAPQTLTVSVEDDSPVAEDDTATIAEDVTEVTGNVADNDAYGADGPGNVTAFNDDLTYGHLELNADGSYTYTLDNTNPAVQALNEDETLVDEYEYTITDADGDSHTATLTITITGANDVPVVSTNSVLNAAVSEEGLDDGIADGDGTPDTTDEATVTVTDGIKFTDVDNAADAFTIKFTAPTGSFTSGGKAITWDVSTDGVIVGTADGREIIRVAVGTVTEDGTVSNGFMADYTVTLSGPIDHPNKTIEDALDLAFGFVVHDGTADSAPQTLTVSVEDDSPVAEDDTATIAEDVTEVTGNVADNDAYGADGPGNVTAFNDDLTYGHLELNADGSYTYTLDNTNPAVQALNEDETLVDEYEYTITDADGDSHTATLTITITGANDVPVVSTNSVLNAAVSEEGLDDGIADGDGTPDTTDEATVTVTDGIKFTDVDNAADAFTIKFTAPTGSFTSGGKAITWDVSTDGVIVGTADGREIIRVAVGTVTEDGTVSNGFMADYTVTLSGPIDHPNKTIEDALDLAFGFVVHDGTADSAPQTLTVSVEDDSPVAEDDTATIAEDVTEVTGNVADNDAYGADGPGNVTAFNDDLTYGHLELNADGSYTYTLDNTNPAVQALNEDETLVDEYEYTITDADGDSHTATLTITITGANDVPVVSTNSVLNAAVSEEGLDDGIADGDGTPDTTDEATVTVTDGIKFTDVDNAADAFTIKFTAPTGSFTSGGKAITWDVSTDGVIVGTADGREIIRVAVGTVTEDGTVSNGFMADYTVTLSGPIDHPNKTIEDALDLAFGFVVHDGTADSAPQTLTVSVEDDSPVAEDDTATIAEDVTEVTGNVADNDAYGADGPGGVTAHTGDLTYGHLELNADGSYTYTLDNTNPAVQALNEDETLVDEYEYTITDADGDSHTATLTITITGANDVPVVSTNSVLNAAVSEEGLDDGIADGDGTPDTTDEATVTVTDGIKFTDVDNAADAFTIKFTAPTGSFTSGGKAITWDVSTDGVIVGTADGREIIRVAVGTVTEDGTVSNGFMADYTVTLSGPIDHPNKTIEDALDLAFGFVVHDGTADSAPQTLTVSVEDDSPVAEDDTATIAEDVTEVTGNVADNDAYGADGPGNVTAFNDDLTYGHLELNADGSYTYTLDNTNPAVQALNEDETLVDEYEYTITDADGDSHTATLTITITGANDVPVVSTNSVLNAAVSEEGLDDGIADGDGTPDTTDEATVTVTDGIKFTDVDNAADAFTIKFTAPTGSFTSGGKAITWDVSTDGVIVGTADGREIIRVAVGTVTEDGTVSNGFMADYTVTLSGPIDHPNKTIEDALDLAFGFVVHDGTADSAPQTLTVSVEDDSPVAEDDTATIAEDVTEVTGNVADNDAYGADGPGNVTAFNDDLTYGHLELNADGSYTYTLDNTNPAVQALNEDETLVDEYEYTITDADGDSHTATLTITITGANDVPVVSTNSVLNAAVSEEGLDDGIADGDGTPDTTDEATVTVTDGIKFTDVDNAADAFTIKFTAPTGSFTSGGKAITWDVSTDGVIVGTADGREIIRVAVGTVTEDGTVSNGFMADYTVTLSGPIDHPNKTIEDALDLAFGFVVHDGTADSAPQTLTVSVEDDSPVAEDDTATIAEDVTEVTGNVADNDAYGADGPGNVTAFNDDLTYGHLELNADGSYTYTLDNTNPAVQALNEDETLVDEYEYTITDADGDSHTATLTITITGANDVPVVSTNSVLNAAVSEEGLDDGIADGDGTPDTTDEATVTVTDGIKFTDVDNAADAFTIKFTAPTGSFTSGGKAITWDVSTDGVIVGTADGREIIRVAVGTVTEDGTVSNGFMADYTVTLSGPIDHPNKTIEDALDLAFGFVVHDGTADSAPQTLTVSVEDDSPVAEDDTATIAEDVTEVTGNVADNDAYGADGPGNVTAFNDDLTYGHLELNADGSYTYTLDNTNPAVQALNEDETLVDEYEYTITDADGDSHTATLTITITGANDVPVVSTNSVLNAAVSEEGLDDGIADGDGTPDTTDEATVTVTDGIKFTDVDNAADAFTIKFTAPTGSFTSGGKAITWDVSTDGVIVGTADGREIIRVAVGTVTEDGTVSNGFMADYTVTLSGPIDHPNKTIEDALDLAFGFVVHDGTADSAPQTLTVSVEDDSPMAEDDTATIAEDVTEVTGNVADNDAYGADGPGGVTAHTGDLTYGHLVLNADGSYTYTLDNTNPAVQALNAGDSLTDTYEYTITDADGDSHTATLTITITGANDAPVVSTNSVLNAAVSEEGLDDGIADGDGTPDTTDEATVTVTDGIKFTDVDNAADAFTIKFTAPTGSFTSGGKAITWDVSTDGVIVGTADGREIIRVAVGTVTEDGTVSNGFMADYTVTLSGPIDHPNKTIEDALDLAFGFVVHDGTADSAPQTLTVSVEDDSPFVSTVFETVGVSNTFYANVMISLDVSGSMAWNSGVPGKSRLEAAVEAINVMLDTYQAQVDAATEGEVRVNLSTFESRASQVSPGWVTIADAKNLLSGLTANGGTNYRAALNELLDNFDGSEYPTKPPLTGLNVNNLSYFMSDGEPNRVREVNAALKTQWENFLKDHQIKSYALGFGEAVNAKQYLDPIAYDGTTGVDDNNMAIIVTDMNQLGSILAGTVPQAEKVDSSVIKRSLIDVDVVTGFGADGGYVSEVYVGDKTFTSTKEGVISGPSGGGWTHENGILTVQLDGGGELVVEMTGKNPNGNVTYTPPKSVSNHDPVVFGFQVTDNDGDSMSNTMVIDTSGLPIANATIQGDVTIDTLDGTNGNDIIDGGAGDDILNGNGGDDYLYGGLGNDILNGGAGDDHLYGGQGNDTLNGGDGDDYLVGGAGNDTLTGGAGADQFVFIAPLMPDGSNVDTVMDFSFTQGDKLVLSSLVFTGLVKDGTVNLVNGTEATDAVPTVLYDSSTGALSYDADGSGSGVAVHFATLHEDNRPTELISTDFIII</sequence>
<dbReference type="InterPro" id="IPR013783">
    <property type="entry name" value="Ig-like_fold"/>
</dbReference>
<feature type="domain" description="Cadherin" evidence="2">
    <location>
        <begin position="2022"/>
        <end position="2142"/>
    </location>
</feature>
<feature type="domain" description="Cadherin" evidence="2">
    <location>
        <begin position="3086"/>
        <end position="3206"/>
    </location>
</feature>
<feature type="domain" description="Cadherin" evidence="2">
    <location>
        <begin position="3618"/>
        <end position="3738"/>
    </location>
</feature>
<reference evidence="3 4" key="1">
    <citation type="submission" date="2018-06" db="EMBL/GenBank/DDBJ databases">
        <authorList>
            <consortium name="Pathogen Informatics"/>
            <person name="Doyle S."/>
        </authorList>
    </citation>
    <scope>NUCLEOTIDE SEQUENCE [LARGE SCALE GENOMIC DNA]</scope>
    <source>
        <strain evidence="3 4">NCTC11997</strain>
    </source>
</reference>
<dbReference type="InterPro" id="IPR040853">
    <property type="entry name" value="RapA2_cadherin-like"/>
</dbReference>
<dbReference type="Proteomes" id="UP000254603">
    <property type="component" value="Unassembled WGS sequence"/>
</dbReference>
<dbReference type="RefSeq" id="WP_115148574.1">
    <property type="nucleotide sequence ID" value="NZ_UGSB01000001.1"/>
</dbReference>
<dbReference type="InterPro" id="IPR002126">
    <property type="entry name" value="Cadherin-like_dom"/>
</dbReference>
<feature type="domain" description="Cadherin" evidence="2">
    <location>
        <begin position="1756"/>
        <end position="1876"/>
    </location>
</feature>
<feature type="domain" description="Cadherin" evidence="2">
    <location>
        <begin position="426"/>
        <end position="546"/>
    </location>
</feature>
<feature type="domain" description="Cadherin" evidence="2">
    <location>
        <begin position="5480"/>
        <end position="5600"/>
    </location>
</feature>
<dbReference type="PROSITE" id="PS50268">
    <property type="entry name" value="CADHERIN_2"/>
    <property type="match status" value="24"/>
</dbReference>
<gene>
    <name evidence="3" type="primary">hlyA</name>
    <name evidence="3" type="ORF">NCTC11997_02135</name>
</gene>
<feature type="domain" description="Cadherin" evidence="2">
    <location>
        <begin position="5214"/>
        <end position="5334"/>
    </location>
</feature>
<feature type="domain" description="Cadherin" evidence="2">
    <location>
        <begin position="958"/>
        <end position="1078"/>
    </location>
</feature>
<feature type="domain" description="Cadherin" evidence="2">
    <location>
        <begin position="160"/>
        <end position="280"/>
    </location>
</feature>
<feature type="domain" description="Cadherin" evidence="2">
    <location>
        <begin position="4416"/>
        <end position="4536"/>
    </location>
</feature>
<dbReference type="GO" id="GO:0016020">
    <property type="term" value="C:membrane"/>
    <property type="evidence" value="ECO:0007669"/>
    <property type="project" value="InterPro"/>
</dbReference>
<protein>
    <submittedName>
        <fullName evidence="3">Hemolysin, chromosomal</fullName>
    </submittedName>
</protein>
<feature type="domain" description="Cadherin" evidence="2">
    <location>
        <begin position="692"/>
        <end position="812"/>
    </location>
</feature>
<dbReference type="Gene3D" id="2.60.40.10">
    <property type="entry name" value="Immunoglobulins"/>
    <property type="match status" value="27"/>
</dbReference>
<dbReference type="EMBL" id="UGSB01000001">
    <property type="protein sequence ID" value="SUA56619.1"/>
    <property type="molecule type" value="Genomic_DNA"/>
</dbReference>
<dbReference type="InterPro" id="IPR036465">
    <property type="entry name" value="vWFA_dom_sf"/>
</dbReference>
<feature type="domain" description="Cadherin" evidence="2">
    <location>
        <begin position="4948"/>
        <end position="5068"/>
    </location>
</feature>
<accession>A0A378XGZ4</accession>
<organism evidence="3 4">
    <name type="scientific">Oligella ureolytica</name>
    <dbReference type="NCBI Taxonomy" id="90244"/>
    <lineage>
        <taxon>Bacteria</taxon>
        <taxon>Pseudomonadati</taxon>
        <taxon>Pseudomonadota</taxon>
        <taxon>Betaproteobacteria</taxon>
        <taxon>Burkholderiales</taxon>
        <taxon>Alcaligenaceae</taxon>
        <taxon>Oligella</taxon>
    </lineage>
</organism>
<dbReference type="PROSITE" id="PS00330">
    <property type="entry name" value="HEMOLYSIN_CALCIUM"/>
    <property type="match status" value="4"/>
</dbReference>
<evidence type="ECO:0000313" key="3">
    <source>
        <dbReference type="EMBL" id="SUA56619.1"/>
    </source>
</evidence>
<feature type="domain" description="Cadherin" evidence="2">
    <location>
        <begin position="3884"/>
        <end position="4004"/>
    </location>
</feature>
<dbReference type="SUPFAM" id="SSF53300">
    <property type="entry name" value="vWA-like"/>
    <property type="match status" value="1"/>
</dbReference>
<dbReference type="InterPro" id="IPR002035">
    <property type="entry name" value="VWF_A"/>
</dbReference>
<feature type="domain" description="Cadherin" evidence="2">
    <location>
        <begin position="6810"/>
        <end position="6930"/>
    </location>
</feature>
<dbReference type="GO" id="GO:0007156">
    <property type="term" value="P:homophilic cell adhesion via plasma membrane adhesion molecules"/>
    <property type="evidence" value="ECO:0007669"/>
    <property type="project" value="InterPro"/>
</dbReference>
<dbReference type="InterPro" id="IPR001343">
    <property type="entry name" value="Hemolysn_Ca-bd"/>
</dbReference>
<dbReference type="Pfam" id="PF17803">
    <property type="entry name" value="Cadherin_4"/>
    <property type="match status" value="24"/>
</dbReference>
<proteinExistence type="predicted"/>
<feature type="domain" description="Cadherin" evidence="2">
    <location>
        <begin position="6544"/>
        <end position="6664"/>
    </location>
</feature>
<dbReference type="Pfam" id="PF17963">
    <property type="entry name" value="Big_9"/>
    <property type="match status" value="3"/>
</dbReference>